<keyword evidence="1" id="KW-0975">Bacterial flagellum</keyword>
<protein>
    <recommendedName>
        <fullName evidence="5">Flagellin</fullName>
    </recommendedName>
</protein>
<name>A0A3B1E1L4_9ZZZZ</name>
<feature type="non-terminal residue" evidence="4">
    <location>
        <position position="1"/>
    </location>
</feature>
<evidence type="ECO:0000259" key="2">
    <source>
        <dbReference type="Pfam" id="PF00669"/>
    </source>
</evidence>
<evidence type="ECO:0008006" key="5">
    <source>
        <dbReference type="Google" id="ProtNLM"/>
    </source>
</evidence>
<feature type="domain" description="Flagellin C-terminal" evidence="3">
    <location>
        <begin position="143"/>
        <end position="221"/>
    </location>
</feature>
<dbReference type="InterPro" id="IPR001492">
    <property type="entry name" value="Flagellin"/>
</dbReference>
<evidence type="ECO:0000313" key="4">
    <source>
        <dbReference type="EMBL" id="VAX42270.1"/>
    </source>
</evidence>
<dbReference type="GO" id="GO:0009288">
    <property type="term" value="C:bacterial-type flagellum"/>
    <property type="evidence" value="ECO:0007669"/>
    <property type="project" value="InterPro"/>
</dbReference>
<evidence type="ECO:0000256" key="1">
    <source>
        <dbReference type="ARBA" id="ARBA00023143"/>
    </source>
</evidence>
<feature type="domain" description="Flagellin N-terminal" evidence="2">
    <location>
        <begin position="15"/>
        <end position="86"/>
    </location>
</feature>
<evidence type="ECO:0000259" key="3">
    <source>
        <dbReference type="Pfam" id="PF00700"/>
    </source>
</evidence>
<dbReference type="PANTHER" id="PTHR42792:SF2">
    <property type="entry name" value="FLAGELLIN"/>
    <property type="match status" value="1"/>
</dbReference>
<dbReference type="Gene3D" id="6.10.10.10">
    <property type="entry name" value="Flagellar export chaperone, C-terminal domain"/>
    <property type="match status" value="1"/>
</dbReference>
<dbReference type="Pfam" id="PF00700">
    <property type="entry name" value="Flagellin_C"/>
    <property type="match status" value="1"/>
</dbReference>
<accession>A0A3B1E1L4</accession>
<dbReference type="InterPro" id="IPR046358">
    <property type="entry name" value="Flagellin_C"/>
</dbReference>
<proteinExistence type="predicted"/>
<dbReference type="InterPro" id="IPR042187">
    <property type="entry name" value="Flagellin_C_sub2"/>
</dbReference>
<gene>
    <name evidence="4" type="ORF">MNBD_PLANCTO03-1799</name>
</gene>
<dbReference type="EMBL" id="UOGK01000667">
    <property type="protein sequence ID" value="VAX42270.1"/>
    <property type="molecule type" value="Genomic_DNA"/>
</dbReference>
<dbReference type="InterPro" id="IPR001029">
    <property type="entry name" value="Flagellin_N"/>
</dbReference>
<reference evidence="4" key="1">
    <citation type="submission" date="2018-06" db="EMBL/GenBank/DDBJ databases">
        <authorList>
            <person name="Zhirakovskaya E."/>
        </authorList>
    </citation>
    <scope>NUCLEOTIDE SEQUENCE</scope>
</reference>
<dbReference type="PANTHER" id="PTHR42792">
    <property type="entry name" value="FLAGELLIN"/>
    <property type="match status" value="1"/>
</dbReference>
<organism evidence="4">
    <name type="scientific">hydrothermal vent metagenome</name>
    <dbReference type="NCBI Taxonomy" id="652676"/>
    <lineage>
        <taxon>unclassified sequences</taxon>
        <taxon>metagenomes</taxon>
        <taxon>ecological metagenomes</taxon>
    </lineage>
</organism>
<dbReference type="Gene3D" id="1.20.1330.10">
    <property type="entry name" value="f41 fragment of flagellin, N-terminal domain"/>
    <property type="match status" value="1"/>
</dbReference>
<dbReference type="SUPFAM" id="SSF64518">
    <property type="entry name" value="Phase 1 flagellin"/>
    <property type="match status" value="1"/>
</dbReference>
<sequence length="231" mass="24530">KILEKEIEALDFEEARLGAQEGALSVINDLLIELDGLVVSAANTGAMADPDREAMQMQADSILETLDFIYTTAQFRGERLFDGLFTTGAGKVTIEGQDDDLGDGDGGITSKTAYLASMGSGGLLNLVDGDLEAAQESVKAALGSVNGRRGAIGNRIKHGIQSDRTIKMVEMENLTQAKSNIEDTDIAAEMSNMIRGQFLQQASIYTMLIAKQTPNAALQLLSSNVAIANGQ</sequence>
<dbReference type="GO" id="GO:0005198">
    <property type="term" value="F:structural molecule activity"/>
    <property type="evidence" value="ECO:0007669"/>
    <property type="project" value="InterPro"/>
</dbReference>
<dbReference type="AlphaFoldDB" id="A0A3B1E1L4"/>
<dbReference type="Pfam" id="PF00669">
    <property type="entry name" value="Flagellin_N"/>
    <property type="match status" value="1"/>
</dbReference>